<dbReference type="SUPFAM" id="SSF55874">
    <property type="entry name" value="ATPase domain of HSP90 chaperone/DNA topoisomerase II/histidine kinase"/>
    <property type="match status" value="1"/>
</dbReference>
<dbReference type="PRINTS" id="PR00344">
    <property type="entry name" value="BCTRLSENSOR"/>
</dbReference>
<dbReference type="InterPro" id="IPR036890">
    <property type="entry name" value="HATPase_C_sf"/>
</dbReference>
<dbReference type="EMBL" id="FOTW01000021">
    <property type="protein sequence ID" value="SFM47830.1"/>
    <property type="molecule type" value="Genomic_DNA"/>
</dbReference>
<keyword evidence="6" id="KW-0808">Transferase</keyword>
<dbReference type="SMART" id="SM00387">
    <property type="entry name" value="HATPase_c"/>
    <property type="match status" value="1"/>
</dbReference>
<dbReference type="Gene3D" id="3.30.565.10">
    <property type="entry name" value="Histidine kinase-like ATPase, C-terminal domain"/>
    <property type="match status" value="1"/>
</dbReference>
<keyword evidence="7" id="KW-1185">Reference proteome</keyword>
<reference evidence="6 7" key="1">
    <citation type="submission" date="2016-10" db="EMBL/GenBank/DDBJ databases">
        <authorList>
            <person name="de Groot N.N."/>
        </authorList>
    </citation>
    <scope>NUCLEOTIDE SEQUENCE [LARGE SCALE GENOMIC DNA]</scope>
    <source>
        <strain evidence="6 7">ATCC 43154</strain>
    </source>
</reference>
<dbReference type="InterPro" id="IPR005467">
    <property type="entry name" value="His_kinase_dom"/>
</dbReference>
<gene>
    <name evidence="6" type="ORF">SAMN02982985_04203</name>
</gene>
<dbReference type="InterPro" id="IPR004358">
    <property type="entry name" value="Sig_transdc_His_kin-like_C"/>
</dbReference>
<evidence type="ECO:0000313" key="6">
    <source>
        <dbReference type="EMBL" id="SFM47830.1"/>
    </source>
</evidence>
<feature type="domain" description="Histidine kinase" evidence="5">
    <location>
        <begin position="214"/>
        <end position="445"/>
    </location>
</feature>
<dbReference type="InterPro" id="IPR029016">
    <property type="entry name" value="GAF-like_dom_sf"/>
</dbReference>
<protein>
    <recommendedName>
        <fullName evidence="2">histidine kinase</fullName>
        <ecNumber evidence="2">2.7.13.3</ecNumber>
    </recommendedName>
</protein>
<keyword evidence="3" id="KW-0597">Phosphoprotein</keyword>
<dbReference type="EC" id="2.7.13.3" evidence="2"/>
<dbReference type="PANTHER" id="PTHR43065">
    <property type="entry name" value="SENSOR HISTIDINE KINASE"/>
    <property type="match status" value="1"/>
</dbReference>
<dbReference type="Pfam" id="PF02518">
    <property type="entry name" value="HATPase_c"/>
    <property type="match status" value="1"/>
</dbReference>
<organism evidence="6 7">
    <name type="scientific">Rugamonas rubra</name>
    <dbReference type="NCBI Taxonomy" id="758825"/>
    <lineage>
        <taxon>Bacteria</taxon>
        <taxon>Pseudomonadati</taxon>
        <taxon>Pseudomonadota</taxon>
        <taxon>Betaproteobacteria</taxon>
        <taxon>Burkholderiales</taxon>
        <taxon>Oxalobacteraceae</taxon>
        <taxon>Telluria group</taxon>
        <taxon>Rugamonas</taxon>
    </lineage>
</organism>
<dbReference type="GO" id="GO:0000155">
    <property type="term" value="F:phosphorelay sensor kinase activity"/>
    <property type="evidence" value="ECO:0007669"/>
    <property type="project" value="InterPro"/>
</dbReference>
<evidence type="ECO:0000256" key="2">
    <source>
        <dbReference type="ARBA" id="ARBA00012438"/>
    </source>
</evidence>
<dbReference type="Proteomes" id="UP000199470">
    <property type="component" value="Unassembled WGS sequence"/>
</dbReference>
<dbReference type="AlphaFoldDB" id="A0A1I4R7A5"/>
<accession>A0A1I4R7A5</accession>
<dbReference type="SUPFAM" id="SSF47384">
    <property type="entry name" value="Homodimeric domain of signal transducing histidine kinase"/>
    <property type="match status" value="1"/>
</dbReference>
<dbReference type="PANTHER" id="PTHR43065:SF47">
    <property type="match status" value="1"/>
</dbReference>
<dbReference type="CDD" id="cd00075">
    <property type="entry name" value="HATPase"/>
    <property type="match status" value="1"/>
</dbReference>
<evidence type="ECO:0000256" key="4">
    <source>
        <dbReference type="SAM" id="Coils"/>
    </source>
</evidence>
<evidence type="ECO:0000256" key="1">
    <source>
        <dbReference type="ARBA" id="ARBA00000085"/>
    </source>
</evidence>
<dbReference type="PROSITE" id="PS50109">
    <property type="entry name" value="HIS_KIN"/>
    <property type="match status" value="1"/>
</dbReference>
<dbReference type="Pfam" id="PF13185">
    <property type="entry name" value="GAF_2"/>
    <property type="match status" value="1"/>
</dbReference>
<dbReference type="RefSeq" id="WP_245774370.1">
    <property type="nucleotide sequence ID" value="NZ_FOTW01000021.1"/>
</dbReference>
<keyword evidence="4" id="KW-0175">Coiled coil</keyword>
<dbReference type="InterPro" id="IPR003594">
    <property type="entry name" value="HATPase_dom"/>
</dbReference>
<dbReference type="Gene3D" id="1.10.287.130">
    <property type="match status" value="1"/>
</dbReference>
<proteinExistence type="predicted"/>
<evidence type="ECO:0000313" key="7">
    <source>
        <dbReference type="Proteomes" id="UP000199470"/>
    </source>
</evidence>
<evidence type="ECO:0000259" key="5">
    <source>
        <dbReference type="PROSITE" id="PS50109"/>
    </source>
</evidence>
<dbReference type="InterPro" id="IPR003661">
    <property type="entry name" value="HisK_dim/P_dom"/>
</dbReference>
<dbReference type="InterPro" id="IPR003018">
    <property type="entry name" value="GAF"/>
</dbReference>
<feature type="coiled-coil region" evidence="4">
    <location>
        <begin position="161"/>
        <end position="198"/>
    </location>
</feature>
<dbReference type="CDD" id="cd00082">
    <property type="entry name" value="HisKA"/>
    <property type="match status" value="1"/>
</dbReference>
<dbReference type="STRING" id="758825.SAMN02982985_04203"/>
<comment type="catalytic activity">
    <reaction evidence="1">
        <text>ATP + protein L-histidine = ADP + protein N-phospho-L-histidine.</text>
        <dbReference type="EC" id="2.7.13.3"/>
    </reaction>
</comment>
<sequence length="458" mass="49095">MAYQSHEIPENFLAKWQDTTNVMADIFDVPAGLIMRVLPSQIEVLVSAHKPGNPYEADEKAKLNTGLYCETVMASRALLHVPNALHDPHWENNPDVALNMVSYLGLPLLWPDDEVFGTICVLDNKTRNFRDKYVELLWEIKKSIESDFKLIEQQERLLASNAELLAAIAQQKSDAAKLQQSNEQLNLALSTLTRMQAELLRSEKNAALGSLVAGVSHELNTPIGNSLMAASTLQFHVEEFAGQMEQGLTRGQMREFVQTVHQGSDILMRSLGQAAKLVGSFKQVAVDQASMSRRSFNLAATVDAILAALAPAIRDSGQQVRSTIAPDIVLDSCPGALGHVLSNLLDNALQHAFVDGASGCISIAAEPDTGQGVVLRVSDDGVGIPQADLGRVFDPFFTTRLGHGGSGLGLHIAYNLVTTALRGSIEVSSAPGLGACFTLTLPQLTLAPGGNAAVDSAA</sequence>
<dbReference type="Gene3D" id="3.30.450.40">
    <property type="match status" value="1"/>
</dbReference>
<keyword evidence="6" id="KW-0418">Kinase</keyword>
<dbReference type="SMART" id="SM00065">
    <property type="entry name" value="GAF"/>
    <property type="match status" value="1"/>
</dbReference>
<dbReference type="InterPro" id="IPR036097">
    <property type="entry name" value="HisK_dim/P_sf"/>
</dbReference>
<evidence type="ECO:0000256" key="3">
    <source>
        <dbReference type="ARBA" id="ARBA00022553"/>
    </source>
</evidence>
<dbReference type="SUPFAM" id="SSF55781">
    <property type="entry name" value="GAF domain-like"/>
    <property type="match status" value="1"/>
</dbReference>
<name>A0A1I4R7A5_9BURK</name>